<dbReference type="InterPro" id="IPR001909">
    <property type="entry name" value="KRAB"/>
</dbReference>
<reference evidence="3" key="1">
    <citation type="submission" date="2025-08" db="UniProtKB">
        <authorList>
            <consortium name="RefSeq"/>
        </authorList>
    </citation>
    <scope>IDENTIFICATION</scope>
    <source>
        <strain evidence="3">Nigerian</strain>
        <tissue evidence="3">Liver and blood</tissue>
    </source>
</reference>
<dbReference type="PROSITE" id="PS50805">
    <property type="entry name" value="KRAB"/>
    <property type="match status" value="1"/>
</dbReference>
<dbReference type="InterPro" id="IPR050169">
    <property type="entry name" value="Krueppel_C2H2_ZnF"/>
</dbReference>
<evidence type="ECO:0000313" key="4">
    <source>
        <dbReference type="Xenbase" id="XB-GENE-29083179"/>
    </source>
</evidence>
<protein>
    <submittedName>
        <fullName evidence="3">Zinc finger protein 354C isoform X4</fullName>
    </submittedName>
</protein>
<organism evidence="2 3">
    <name type="scientific">Xenopus tropicalis</name>
    <name type="common">Western clawed frog</name>
    <name type="synonym">Silurana tropicalis</name>
    <dbReference type="NCBI Taxonomy" id="8364"/>
    <lineage>
        <taxon>Eukaryota</taxon>
        <taxon>Metazoa</taxon>
        <taxon>Chordata</taxon>
        <taxon>Craniata</taxon>
        <taxon>Vertebrata</taxon>
        <taxon>Euteleostomi</taxon>
        <taxon>Amphibia</taxon>
        <taxon>Batrachia</taxon>
        <taxon>Anura</taxon>
        <taxon>Pipoidea</taxon>
        <taxon>Pipidae</taxon>
        <taxon>Xenopodinae</taxon>
        <taxon>Xenopus</taxon>
        <taxon>Silurana</taxon>
    </lineage>
</organism>
<dbReference type="SUPFAM" id="SSF109640">
    <property type="entry name" value="KRAB domain (Kruppel-associated box)"/>
    <property type="match status" value="1"/>
</dbReference>
<sequence>MPRLKLVLKKTSKSKAFGKWVIRDVQPALQAPAHFKEVAVYFTESEWICLEEGQKELYKEVMLENYLTFNSLGYLHKKPDIISRIERDEDPCLSYNKDKRKSFHFDIWTSQTRLRFQSLLLWAFQTSRDFKLCSFHYFSSSIFSPSVATS</sequence>
<name>A0A8J1IQK4_XENTR</name>
<gene>
    <name evidence="4" type="primary">or5ar6</name>
    <name evidence="3" type="synonym">LOC100496443</name>
</gene>
<keyword evidence="2" id="KW-1185">Reference proteome</keyword>
<dbReference type="SMART" id="SM00349">
    <property type="entry name" value="KRAB"/>
    <property type="match status" value="1"/>
</dbReference>
<dbReference type="InterPro" id="IPR036051">
    <property type="entry name" value="KRAB_dom_sf"/>
</dbReference>
<dbReference type="GO" id="GO:0006355">
    <property type="term" value="P:regulation of DNA-templated transcription"/>
    <property type="evidence" value="ECO:0007669"/>
    <property type="project" value="InterPro"/>
</dbReference>
<dbReference type="AGR" id="Xenbase:XB-GENE-29083179"/>
<dbReference type="Gene3D" id="6.10.140.140">
    <property type="match status" value="1"/>
</dbReference>
<dbReference type="PANTHER" id="PTHR23232:SF118">
    <property type="entry name" value="ZINC FINGER PROTEIN 746"/>
    <property type="match status" value="1"/>
</dbReference>
<feature type="domain" description="KRAB" evidence="1">
    <location>
        <begin position="33"/>
        <end position="104"/>
    </location>
</feature>
<dbReference type="AlphaFoldDB" id="A0A8J1IQK4"/>
<dbReference type="CDD" id="cd07765">
    <property type="entry name" value="KRAB_A-box"/>
    <property type="match status" value="1"/>
</dbReference>
<dbReference type="PANTHER" id="PTHR23232">
    <property type="entry name" value="KRAB DOMAIN C2H2 ZINC FINGER"/>
    <property type="match status" value="1"/>
</dbReference>
<proteinExistence type="predicted"/>
<accession>A0A8J1IQK4</accession>
<dbReference type="RefSeq" id="XP_031746786.1">
    <property type="nucleotide sequence ID" value="XM_031890926.1"/>
</dbReference>
<dbReference type="Pfam" id="PF01352">
    <property type="entry name" value="KRAB"/>
    <property type="match status" value="1"/>
</dbReference>
<evidence type="ECO:0000313" key="2">
    <source>
        <dbReference type="Proteomes" id="UP000008143"/>
    </source>
</evidence>
<dbReference type="Proteomes" id="UP000008143">
    <property type="component" value="Chromosome 8"/>
</dbReference>
<dbReference type="Xenbase" id="XB-GENE-29083179">
    <property type="gene designation" value="or5ar6"/>
</dbReference>
<evidence type="ECO:0000313" key="3">
    <source>
        <dbReference type="RefSeq" id="XP_031746786.1"/>
    </source>
</evidence>
<evidence type="ECO:0000259" key="1">
    <source>
        <dbReference type="PROSITE" id="PS50805"/>
    </source>
</evidence>